<dbReference type="SUPFAM" id="SSF52540">
    <property type="entry name" value="P-loop containing nucleoside triphosphate hydrolases"/>
    <property type="match status" value="1"/>
</dbReference>
<evidence type="ECO:0000313" key="8">
    <source>
        <dbReference type="EMBL" id="EOH82332.1"/>
    </source>
</evidence>
<dbReference type="OrthoDB" id="9802264at2"/>
<dbReference type="PROSITE" id="PS50893">
    <property type="entry name" value="ABC_TRANSPORTER_2"/>
    <property type="match status" value="1"/>
</dbReference>
<evidence type="ECO:0000256" key="4">
    <source>
        <dbReference type="ARBA" id="ARBA00022840"/>
    </source>
</evidence>
<comment type="function">
    <text evidence="6">Part of the ABC transporter FtsEX involved in cellular division. Has ATPase activity. Essential for cell division and viability.</text>
</comment>
<dbReference type="GO" id="GO:0016887">
    <property type="term" value="F:ATP hydrolysis activity"/>
    <property type="evidence" value="ECO:0007669"/>
    <property type="project" value="InterPro"/>
</dbReference>
<comment type="caution">
    <text evidence="8">The sequence shown here is derived from an EMBL/GenBank/DDBJ whole genome shotgun (WGS) entry which is preliminary data.</text>
</comment>
<dbReference type="PATRIC" id="fig|1158602.3.peg.582"/>
<keyword evidence="8" id="KW-0132">Cell division</keyword>
<dbReference type="SMART" id="SM00382">
    <property type="entry name" value="AAA"/>
    <property type="match status" value="1"/>
</dbReference>
<evidence type="ECO:0000256" key="3">
    <source>
        <dbReference type="ARBA" id="ARBA00022741"/>
    </source>
</evidence>
<evidence type="ECO:0000256" key="1">
    <source>
        <dbReference type="ARBA" id="ARBA00005417"/>
    </source>
</evidence>
<organism evidence="8 10">
    <name type="scientific">Enterococcus raffinosus ATCC 49464</name>
    <dbReference type="NCBI Taxonomy" id="1158602"/>
    <lineage>
        <taxon>Bacteria</taxon>
        <taxon>Bacillati</taxon>
        <taxon>Bacillota</taxon>
        <taxon>Bacilli</taxon>
        <taxon>Lactobacillales</taxon>
        <taxon>Enterococcaceae</taxon>
        <taxon>Enterococcus</taxon>
    </lineage>
</organism>
<dbReference type="GO" id="GO:0005886">
    <property type="term" value="C:plasma membrane"/>
    <property type="evidence" value="ECO:0007669"/>
    <property type="project" value="TreeGrafter"/>
</dbReference>
<evidence type="ECO:0000256" key="5">
    <source>
        <dbReference type="ARBA" id="ARBA00049360"/>
    </source>
</evidence>
<reference evidence="8 10" key="1">
    <citation type="submission" date="2013-02" db="EMBL/GenBank/DDBJ databases">
        <title>The Genome Sequence of Enterococcus raffinosus ATCC_49464.</title>
        <authorList>
            <consortium name="The Broad Institute Genome Sequencing Platform"/>
            <consortium name="The Broad Institute Genome Sequencing Center for Infectious Disease"/>
            <person name="Earl A.M."/>
            <person name="Gilmore M.S."/>
            <person name="Lebreton F."/>
            <person name="Walker B."/>
            <person name="Young S.K."/>
            <person name="Zeng Q."/>
            <person name="Gargeya S."/>
            <person name="Fitzgerald M."/>
            <person name="Haas B."/>
            <person name="Abouelleil A."/>
            <person name="Alvarado L."/>
            <person name="Arachchi H.M."/>
            <person name="Berlin A.M."/>
            <person name="Chapman S.B."/>
            <person name="Dewar J."/>
            <person name="Goldberg J."/>
            <person name="Griggs A."/>
            <person name="Gujja S."/>
            <person name="Hansen M."/>
            <person name="Howarth C."/>
            <person name="Imamovic A."/>
            <person name="Larimer J."/>
            <person name="McCowan C."/>
            <person name="Murphy C."/>
            <person name="Neiman D."/>
            <person name="Pearson M."/>
            <person name="Priest M."/>
            <person name="Roberts A."/>
            <person name="Saif S."/>
            <person name="Shea T."/>
            <person name="Sisk P."/>
            <person name="Sykes S."/>
            <person name="Wortman J."/>
            <person name="Nusbaum C."/>
            <person name="Birren B."/>
        </authorList>
    </citation>
    <scope>NUCLEOTIDE SEQUENCE [LARGE SCALE GENOMIC DNA]</scope>
    <source>
        <strain evidence="8 10">ATCC 49464</strain>
    </source>
</reference>
<evidence type="ECO:0000259" key="7">
    <source>
        <dbReference type="PROSITE" id="PS50893"/>
    </source>
</evidence>
<dbReference type="PROSITE" id="PS00211">
    <property type="entry name" value="ABC_TRANSPORTER_1"/>
    <property type="match status" value="1"/>
</dbReference>
<comment type="catalytic activity">
    <reaction evidence="5">
        <text>ATP + H2O = ADP + phosphate + H(+)</text>
        <dbReference type="Rhea" id="RHEA:13065"/>
        <dbReference type="ChEBI" id="CHEBI:15377"/>
        <dbReference type="ChEBI" id="CHEBI:15378"/>
        <dbReference type="ChEBI" id="CHEBI:30616"/>
        <dbReference type="ChEBI" id="CHEBI:43474"/>
        <dbReference type="ChEBI" id="CHEBI:456216"/>
    </reaction>
</comment>
<dbReference type="Proteomes" id="UP000013877">
    <property type="component" value="Unassembled WGS sequence"/>
</dbReference>
<keyword evidence="8" id="KW-0131">Cell cycle</keyword>
<dbReference type="HOGENOM" id="CLU_000604_1_22_9"/>
<dbReference type="EMBL" id="ASWF01000002">
    <property type="protein sequence ID" value="EOT77830.1"/>
    <property type="molecule type" value="Genomic_DNA"/>
</dbReference>
<dbReference type="eggNOG" id="COG2884">
    <property type="taxonomic scope" value="Bacteria"/>
</dbReference>
<accession>R2PDC7</accession>
<sequence length="222" mass="24947">MIVLENVTKCLAVSKQKKRMPVLRQLSLHISAGEFVYITGSSGAGKSTLLKLLYKELSPDQGEVYVGQYPLSQLRKKDLPYFRRRIGVVFQDFRLLPNMTVEENLAYALDAVGTPPEVMDRRITQVLKLVGLSHRRHAVELSGGEAQRVAIARGVINQPKLLLADEPTGNLDAKNAFQILRLLERIHRKGVTVVVTTHNDALLHRFPHRVITLEKGLILSDR</sequence>
<gene>
    <name evidence="9" type="ORF">I590_01367</name>
    <name evidence="8" type="ORF">UAK_00568</name>
</gene>
<keyword evidence="3" id="KW-0547">Nucleotide-binding</keyword>
<dbReference type="InterPro" id="IPR017871">
    <property type="entry name" value="ABC_transporter-like_CS"/>
</dbReference>
<dbReference type="InterPro" id="IPR003593">
    <property type="entry name" value="AAA+_ATPase"/>
</dbReference>
<keyword evidence="11" id="KW-1185">Reference proteome</keyword>
<proteinExistence type="inferred from homology"/>
<evidence type="ECO:0000256" key="2">
    <source>
        <dbReference type="ARBA" id="ARBA00022448"/>
    </source>
</evidence>
<evidence type="ECO:0000313" key="10">
    <source>
        <dbReference type="Proteomes" id="UP000013877"/>
    </source>
</evidence>
<dbReference type="GO" id="GO:0022857">
    <property type="term" value="F:transmembrane transporter activity"/>
    <property type="evidence" value="ECO:0007669"/>
    <property type="project" value="TreeGrafter"/>
</dbReference>
<dbReference type="Gene3D" id="3.40.50.300">
    <property type="entry name" value="P-loop containing nucleotide triphosphate hydrolases"/>
    <property type="match status" value="1"/>
</dbReference>
<dbReference type="Proteomes" id="UP000014158">
    <property type="component" value="Unassembled WGS sequence"/>
</dbReference>
<dbReference type="InterPro" id="IPR003439">
    <property type="entry name" value="ABC_transporter-like_ATP-bd"/>
</dbReference>
<evidence type="ECO:0000313" key="11">
    <source>
        <dbReference type="Proteomes" id="UP000014158"/>
    </source>
</evidence>
<dbReference type="GO" id="GO:0051301">
    <property type="term" value="P:cell division"/>
    <property type="evidence" value="ECO:0007669"/>
    <property type="project" value="UniProtKB-KW"/>
</dbReference>
<dbReference type="PANTHER" id="PTHR24220:SF470">
    <property type="entry name" value="CELL DIVISION ATP-BINDING PROTEIN FTSE"/>
    <property type="match status" value="1"/>
</dbReference>
<evidence type="ECO:0000256" key="6">
    <source>
        <dbReference type="ARBA" id="ARBA00055994"/>
    </source>
</evidence>
<dbReference type="AlphaFoldDB" id="R2PDC7"/>
<comment type="similarity">
    <text evidence="1">Belongs to the ABC transporter superfamily.</text>
</comment>
<dbReference type="InterPro" id="IPR015854">
    <property type="entry name" value="ABC_transpr_LolD-like"/>
</dbReference>
<name>R2PDC7_9ENTE</name>
<feature type="domain" description="ABC transporter" evidence="7">
    <location>
        <begin position="2"/>
        <end position="222"/>
    </location>
</feature>
<dbReference type="FunFam" id="3.40.50.300:FF:000056">
    <property type="entry name" value="Cell division ATP-binding protein FtsE"/>
    <property type="match status" value="1"/>
</dbReference>
<dbReference type="PANTHER" id="PTHR24220">
    <property type="entry name" value="IMPORT ATP-BINDING PROTEIN"/>
    <property type="match status" value="1"/>
</dbReference>
<dbReference type="InterPro" id="IPR027417">
    <property type="entry name" value="P-loop_NTPase"/>
</dbReference>
<reference evidence="9 11" key="2">
    <citation type="submission" date="2013-03" db="EMBL/GenBank/DDBJ databases">
        <title>The Genome Sequence of Enterococcus raffinosus ATCC_49464 (PacBio/Illumina hybrid assembly).</title>
        <authorList>
            <consortium name="The Broad Institute Genomics Platform"/>
            <consortium name="The Broad Institute Genome Sequencing Center for Infectious Disease"/>
            <person name="Earl A."/>
            <person name="Russ C."/>
            <person name="Gilmore M."/>
            <person name="Surin D."/>
            <person name="Walker B."/>
            <person name="Young S."/>
            <person name="Zeng Q."/>
            <person name="Gargeya S."/>
            <person name="Fitzgerald M."/>
            <person name="Haas B."/>
            <person name="Abouelleil A."/>
            <person name="Allen A.W."/>
            <person name="Alvarado L."/>
            <person name="Arachchi H.M."/>
            <person name="Berlin A.M."/>
            <person name="Chapman S.B."/>
            <person name="Gainer-Dewar J."/>
            <person name="Goldberg J."/>
            <person name="Griggs A."/>
            <person name="Gujja S."/>
            <person name="Hansen M."/>
            <person name="Howarth C."/>
            <person name="Imamovic A."/>
            <person name="Ireland A."/>
            <person name="Larimer J."/>
            <person name="McCowan C."/>
            <person name="Murphy C."/>
            <person name="Pearson M."/>
            <person name="Poon T.W."/>
            <person name="Priest M."/>
            <person name="Roberts A."/>
            <person name="Saif S."/>
            <person name="Shea T."/>
            <person name="Sisk P."/>
            <person name="Sykes S."/>
            <person name="Wortman J."/>
            <person name="Nusbaum C."/>
            <person name="Birren B."/>
        </authorList>
    </citation>
    <scope>NUCLEOTIDE SEQUENCE [LARGE SCALE GENOMIC DNA]</scope>
    <source>
        <strain evidence="9 11">ATCC 49464</strain>
    </source>
</reference>
<protein>
    <submittedName>
        <fullName evidence="8">Cell division ATP-binding protein FtsE</fullName>
    </submittedName>
</protein>
<dbReference type="RefSeq" id="WP_010743906.1">
    <property type="nucleotide sequence ID" value="NZ_ASWF01000002.1"/>
</dbReference>
<evidence type="ECO:0000313" key="9">
    <source>
        <dbReference type="EMBL" id="EOT77830.1"/>
    </source>
</evidence>
<keyword evidence="4 8" id="KW-0067">ATP-binding</keyword>
<keyword evidence="2" id="KW-0813">Transport</keyword>
<dbReference type="EMBL" id="AJAL01000001">
    <property type="protein sequence ID" value="EOH82332.1"/>
    <property type="molecule type" value="Genomic_DNA"/>
</dbReference>
<dbReference type="GO" id="GO:0005524">
    <property type="term" value="F:ATP binding"/>
    <property type="evidence" value="ECO:0007669"/>
    <property type="project" value="UniProtKB-KW"/>
</dbReference>
<dbReference type="Pfam" id="PF00005">
    <property type="entry name" value="ABC_tran"/>
    <property type="match status" value="1"/>
</dbReference>